<proteinExistence type="inferred from homology"/>
<evidence type="ECO:0000259" key="3">
    <source>
        <dbReference type="Pfam" id="PF01593"/>
    </source>
</evidence>
<sequence>MATAASCKSSRFSGTVVCRSPCWRGQRQHGGRNRFSFPRPRKSRLSSGAAAGISKLQIHGARTGWTTCRTGPAIATQFRPGSRNSAPRSCRRLGPRSGRPPRSTCGNIDALRAKANTGPICGPLSGRSGGTGPVPVLIIGGGLAGLTAAWQLHRAGIDFLLVEARDRLGGRILTAGAGGLPAADGFDLGPSWFWPGMHPGMDRLVAELGLAAFAQAGEGALLFQRAGRPAPERYPMMQQEPASMRLAGGTGAIIAALAARLPADRIRLGTRIARITHGQAGIVAHLADWPAPIAASHVICALPPRLLAAIALDPAPKAATLDLWRGTPTWMAPHAKMFALYDRPFWRDAGLSGAAHSQTGPLVEMHDATTASGKAALFGFVGVPAPHRVQAGRDAVVAASVAQLGQLFGPQALTPLATLYHDWAADPLTATALDQAAGEHPAGGQRDWSGAIWRDRLTLAGSETAVQTPGYLAGAIEAGERAAAKLIRQHANQRSAKQ</sequence>
<feature type="domain" description="Amine oxidase" evidence="3">
    <location>
        <begin position="238"/>
        <end position="487"/>
    </location>
</feature>
<organism evidence="4 5">
    <name type="scientific">Paracoccus thiocyanatus</name>
    <dbReference type="NCBI Taxonomy" id="34006"/>
    <lineage>
        <taxon>Bacteria</taxon>
        <taxon>Pseudomonadati</taxon>
        <taxon>Pseudomonadota</taxon>
        <taxon>Alphaproteobacteria</taxon>
        <taxon>Rhodobacterales</taxon>
        <taxon>Paracoccaceae</taxon>
        <taxon>Paracoccus</taxon>
    </lineage>
</organism>
<feature type="region of interest" description="Disordered" evidence="2">
    <location>
        <begin position="29"/>
        <end position="49"/>
    </location>
</feature>
<evidence type="ECO:0000313" key="5">
    <source>
        <dbReference type="Proteomes" id="UP000256679"/>
    </source>
</evidence>
<dbReference type="AlphaFoldDB" id="A0A3D8PDF1"/>
<dbReference type="InterPro" id="IPR050703">
    <property type="entry name" value="Flavin_MAO"/>
</dbReference>
<feature type="compositionally biased region" description="Low complexity" evidence="2">
    <location>
        <begin position="95"/>
        <end position="106"/>
    </location>
</feature>
<dbReference type="Proteomes" id="UP000256679">
    <property type="component" value="Unassembled WGS sequence"/>
</dbReference>
<dbReference type="InterPro" id="IPR036188">
    <property type="entry name" value="FAD/NAD-bd_sf"/>
</dbReference>
<feature type="region of interest" description="Disordered" evidence="2">
    <location>
        <begin position="78"/>
        <end position="106"/>
    </location>
</feature>
<dbReference type="SUPFAM" id="SSF54373">
    <property type="entry name" value="FAD-linked reductases, C-terminal domain"/>
    <property type="match status" value="1"/>
</dbReference>
<dbReference type="GO" id="GO:0016491">
    <property type="term" value="F:oxidoreductase activity"/>
    <property type="evidence" value="ECO:0007669"/>
    <property type="project" value="InterPro"/>
</dbReference>
<dbReference type="PANTHER" id="PTHR43563:SF1">
    <property type="entry name" value="AMINE OXIDASE [FLAVIN-CONTAINING] B"/>
    <property type="match status" value="1"/>
</dbReference>
<dbReference type="PRINTS" id="PR00420">
    <property type="entry name" value="RNGMNOXGNASE"/>
</dbReference>
<reference evidence="4 5" key="1">
    <citation type="submission" date="2018-05" db="EMBL/GenBank/DDBJ databases">
        <title>Whole genome sequencing of Paracoccus thiocyanatus SST.</title>
        <authorList>
            <person name="Ghosh W."/>
            <person name="Rameez M.J."/>
            <person name="Roy C."/>
        </authorList>
    </citation>
    <scope>NUCLEOTIDE SEQUENCE [LARGE SCALE GENOMIC DNA]</scope>
    <source>
        <strain evidence="4 5">SST</strain>
    </source>
</reference>
<protein>
    <submittedName>
        <fullName evidence="4">Amine oxidase</fullName>
    </submittedName>
</protein>
<dbReference type="InterPro" id="IPR002937">
    <property type="entry name" value="Amino_oxidase"/>
</dbReference>
<dbReference type="Pfam" id="PF13450">
    <property type="entry name" value="NAD_binding_8"/>
    <property type="match status" value="1"/>
</dbReference>
<accession>A0A3D8PDF1</accession>
<dbReference type="EMBL" id="QFCQ01000033">
    <property type="protein sequence ID" value="RDW13477.1"/>
    <property type="molecule type" value="Genomic_DNA"/>
</dbReference>
<evidence type="ECO:0000256" key="1">
    <source>
        <dbReference type="ARBA" id="ARBA00005995"/>
    </source>
</evidence>
<dbReference type="Pfam" id="PF01593">
    <property type="entry name" value="Amino_oxidase"/>
    <property type="match status" value="1"/>
</dbReference>
<evidence type="ECO:0000256" key="2">
    <source>
        <dbReference type="SAM" id="MobiDB-lite"/>
    </source>
</evidence>
<dbReference type="SUPFAM" id="SSF51905">
    <property type="entry name" value="FAD/NAD(P)-binding domain"/>
    <property type="match status" value="1"/>
</dbReference>
<name>A0A3D8PDF1_9RHOB</name>
<comment type="similarity">
    <text evidence="1">Belongs to the flavin monoamine oxidase family.</text>
</comment>
<dbReference type="Gene3D" id="3.50.50.60">
    <property type="entry name" value="FAD/NAD(P)-binding domain"/>
    <property type="match status" value="2"/>
</dbReference>
<evidence type="ECO:0000313" key="4">
    <source>
        <dbReference type="EMBL" id="RDW13477.1"/>
    </source>
</evidence>
<keyword evidence="5" id="KW-1185">Reference proteome</keyword>
<dbReference type="PANTHER" id="PTHR43563">
    <property type="entry name" value="AMINE OXIDASE"/>
    <property type="match status" value="1"/>
</dbReference>
<gene>
    <name evidence="4" type="ORF">DIE28_07820</name>
</gene>
<comment type="caution">
    <text evidence="4">The sequence shown here is derived from an EMBL/GenBank/DDBJ whole genome shotgun (WGS) entry which is preliminary data.</text>
</comment>